<name>A0A2T5J2U7_9GAMM</name>
<organism evidence="1 2">
    <name type="scientific">Agitococcus lubricus</name>
    <dbReference type="NCBI Taxonomy" id="1077255"/>
    <lineage>
        <taxon>Bacteria</taxon>
        <taxon>Pseudomonadati</taxon>
        <taxon>Pseudomonadota</taxon>
        <taxon>Gammaproteobacteria</taxon>
        <taxon>Moraxellales</taxon>
        <taxon>Moraxellaceae</taxon>
        <taxon>Agitococcus</taxon>
    </lineage>
</organism>
<evidence type="ECO:0000313" key="2">
    <source>
        <dbReference type="Proteomes" id="UP000244223"/>
    </source>
</evidence>
<keyword evidence="2" id="KW-1185">Reference proteome</keyword>
<comment type="caution">
    <text evidence="1">The sequence shown here is derived from an EMBL/GenBank/DDBJ whole genome shotgun (WGS) entry which is preliminary data.</text>
</comment>
<evidence type="ECO:0000313" key="1">
    <source>
        <dbReference type="EMBL" id="PTQ90849.1"/>
    </source>
</evidence>
<dbReference type="EMBL" id="QAON01000002">
    <property type="protein sequence ID" value="PTQ90849.1"/>
    <property type="molecule type" value="Genomic_DNA"/>
</dbReference>
<dbReference type="InterPro" id="IPR019600">
    <property type="entry name" value="Hemin_uptake_protein_HemP"/>
</dbReference>
<gene>
    <name evidence="1" type="ORF">C8N29_102249</name>
</gene>
<dbReference type="RefSeq" id="WP_107864688.1">
    <property type="nucleotide sequence ID" value="NZ_QAON01000002.1"/>
</dbReference>
<proteinExistence type="predicted"/>
<dbReference type="Pfam" id="PF10636">
    <property type="entry name" value="hemP"/>
    <property type="match status" value="1"/>
</dbReference>
<protein>
    <submittedName>
        <fullName evidence="1">Hemin uptake protein hemP</fullName>
    </submittedName>
</protein>
<dbReference type="Gene3D" id="2.10.70.10">
    <property type="entry name" value="Complement Module, domain 1"/>
    <property type="match status" value="1"/>
</dbReference>
<sequence length="53" mass="6189">MQSTVSKPSISTHRYPTLDTQSLFVATKEIRIRHEGEEYRLRITSNNKLILTK</sequence>
<dbReference type="Proteomes" id="UP000244223">
    <property type="component" value="Unassembled WGS sequence"/>
</dbReference>
<reference evidence="1 2" key="1">
    <citation type="submission" date="2018-04" db="EMBL/GenBank/DDBJ databases">
        <title>Genomic Encyclopedia of Archaeal and Bacterial Type Strains, Phase II (KMG-II): from individual species to whole genera.</title>
        <authorList>
            <person name="Goeker M."/>
        </authorList>
    </citation>
    <scope>NUCLEOTIDE SEQUENCE [LARGE SCALE GENOMIC DNA]</scope>
    <source>
        <strain evidence="1 2">DSM 5822</strain>
    </source>
</reference>
<dbReference type="AlphaFoldDB" id="A0A2T5J2U7"/>
<accession>A0A2T5J2U7</accession>
<dbReference type="OrthoDB" id="6712014at2"/>